<dbReference type="InterPro" id="IPR014202">
    <property type="entry name" value="Spore_II_R"/>
</dbReference>
<protein>
    <submittedName>
        <fullName evidence="1">Stage II sporulation protein R</fullName>
    </submittedName>
</protein>
<reference evidence="1" key="1">
    <citation type="journal article" date="2014" name="Int. J. Syst. Evol. Microbiol.">
        <title>Complete genome sequence of Corynebacterium casei LMG S-19264T (=DSM 44701T), isolated from a smear-ripened cheese.</title>
        <authorList>
            <consortium name="US DOE Joint Genome Institute (JGI-PGF)"/>
            <person name="Walter F."/>
            <person name="Albersmeier A."/>
            <person name="Kalinowski J."/>
            <person name="Ruckert C."/>
        </authorList>
    </citation>
    <scope>NUCLEOTIDE SEQUENCE</scope>
    <source>
        <strain evidence="1">CGMCC 1.12987</strain>
    </source>
</reference>
<reference evidence="1" key="2">
    <citation type="submission" date="2020-09" db="EMBL/GenBank/DDBJ databases">
        <authorList>
            <person name="Sun Q."/>
            <person name="Zhou Y."/>
        </authorList>
    </citation>
    <scope>NUCLEOTIDE SEQUENCE</scope>
    <source>
        <strain evidence="1">CGMCC 1.12987</strain>
    </source>
</reference>
<name>A0A917FLB1_9BACL</name>
<proteinExistence type="predicted"/>
<organism evidence="1 2">
    <name type="scientific">Paenibacillus abyssi</name>
    <dbReference type="NCBI Taxonomy" id="1340531"/>
    <lineage>
        <taxon>Bacteria</taxon>
        <taxon>Bacillati</taxon>
        <taxon>Bacillota</taxon>
        <taxon>Bacilli</taxon>
        <taxon>Bacillales</taxon>
        <taxon>Paenibacillaceae</taxon>
        <taxon>Paenibacillus</taxon>
    </lineage>
</organism>
<comment type="caution">
    <text evidence="1">The sequence shown here is derived from an EMBL/GenBank/DDBJ whole genome shotgun (WGS) entry which is preliminary data.</text>
</comment>
<dbReference type="Proteomes" id="UP000644756">
    <property type="component" value="Unassembled WGS sequence"/>
</dbReference>
<sequence length="201" mass="22336">MSWEGHRVDAAIVENGIPEESIRLRILANSDSPQDQAVKRFVRDAIVAEMASWVAGPQSIEQARETLRSNLPAIERVVAQELRSRGFQYGFEVELGMVPFPTKMYGSEVYPAGDYEALRVSLGRAEGQNWWCVLFPPLCFVDGVTGEATAAAQSAAAQAEQDPAASVKPVQASETPEKPEVKFFLWELIRSLLDFFRQLFS</sequence>
<evidence type="ECO:0000313" key="1">
    <source>
        <dbReference type="EMBL" id="GGF92021.1"/>
    </source>
</evidence>
<keyword evidence="2" id="KW-1185">Reference proteome</keyword>
<dbReference type="AlphaFoldDB" id="A0A917FLB1"/>
<evidence type="ECO:0000313" key="2">
    <source>
        <dbReference type="Proteomes" id="UP000644756"/>
    </source>
</evidence>
<gene>
    <name evidence="1" type="primary">spoIIR</name>
    <name evidence="1" type="ORF">GCM10010916_06700</name>
</gene>
<dbReference type="EMBL" id="BMGR01000002">
    <property type="protein sequence ID" value="GGF92021.1"/>
    <property type="molecule type" value="Genomic_DNA"/>
</dbReference>
<accession>A0A917FLB1</accession>
<dbReference type="Pfam" id="PF09551">
    <property type="entry name" value="Spore_II_R"/>
    <property type="match status" value="1"/>
</dbReference>
<dbReference type="NCBIfam" id="TIGR02837">
    <property type="entry name" value="spore_II_R"/>
    <property type="match status" value="1"/>
</dbReference>